<sequence>MLQLRYHRVKSDLLIEYAIYQTQILNSSSMTTQFEPAETRILGLPDDKIPEFSRALSMWMELDAPDWNIWLKPDSLPPQLISPFKEYIQFYYDELLPYMLDFHGGGTDGDSLFGEYGLCKFVDKNYAFVAISLTKNCLEVNLPARHRAGLLRDGQNRIIQVAVRSMAEELRMMMRLRCNGRDIKHACERNVLLMFRFLSIMRSERMETLVLRYLDEDEVDLEVVRGMLEIDEARYRYTVGMTRYD</sequence>
<name>A0A3N4IUW7_ASCIM</name>
<accession>A0A3N4IUW7</accession>
<proteinExistence type="predicted"/>
<keyword evidence="2" id="KW-1185">Reference proteome</keyword>
<organism evidence="1 2">
    <name type="scientific">Ascobolus immersus RN42</name>
    <dbReference type="NCBI Taxonomy" id="1160509"/>
    <lineage>
        <taxon>Eukaryota</taxon>
        <taxon>Fungi</taxon>
        <taxon>Dikarya</taxon>
        <taxon>Ascomycota</taxon>
        <taxon>Pezizomycotina</taxon>
        <taxon>Pezizomycetes</taxon>
        <taxon>Pezizales</taxon>
        <taxon>Ascobolaceae</taxon>
        <taxon>Ascobolus</taxon>
    </lineage>
</organism>
<dbReference type="AlphaFoldDB" id="A0A3N4IUW7"/>
<dbReference type="EMBL" id="ML119645">
    <property type="protein sequence ID" value="RPA88010.1"/>
    <property type="molecule type" value="Genomic_DNA"/>
</dbReference>
<dbReference type="Proteomes" id="UP000275078">
    <property type="component" value="Unassembled WGS sequence"/>
</dbReference>
<protein>
    <submittedName>
        <fullName evidence="1">Uncharacterized protein</fullName>
    </submittedName>
</protein>
<evidence type="ECO:0000313" key="1">
    <source>
        <dbReference type="EMBL" id="RPA88010.1"/>
    </source>
</evidence>
<evidence type="ECO:0000313" key="2">
    <source>
        <dbReference type="Proteomes" id="UP000275078"/>
    </source>
</evidence>
<gene>
    <name evidence="1" type="ORF">BJ508DRAFT_371495</name>
</gene>
<reference evidence="1 2" key="1">
    <citation type="journal article" date="2018" name="Nat. Ecol. Evol.">
        <title>Pezizomycetes genomes reveal the molecular basis of ectomycorrhizal truffle lifestyle.</title>
        <authorList>
            <person name="Murat C."/>
            <person name="Payen T."/>
            <person name="Noel B."/>
            <person name="Kuo A."/>
            <person name="Morin E."/>
            <person name="Chen J."/>
            <person name="Kohler A."/>
            <person name="Krizsan K."/>
            <person name="Balestrini R."/>
            <person name="Da Silva C."/>
            <person name="Montanini B."/>
            <person name="Hainaut M."/>
            <person name="Levati E."/>
            <person name="Barry K.W."/>
            <person name="Belfiori B."/>
            <person name="Cichocki N."/>
            <person name="Clum A."/>
            <person name="Dockter R.B."/>
            <person name="Fauchery L."/>
            <person name="Guy J."/>
            <person name="Iotti M."/>
            <person name="Le Tacon F."/>
            <person name="Lindquist E.A."/>
            <person name="Lipzen A."/>
            <person name="Malagnac F."/>
            <person name="Mello A."/>
            <person name="Molinier V."/>
            <person name="Miyauchi S."/>
            <person name="Poulain J."/>
            <person name="Riccioni C."/>
            <person name="Rubini A."/>
            <person name="Sitrit Y."/>
            <person name="Splivallo R."/>
            <person name="Traeger S."/>
            <person name="Wang M."/>
            <person name="Zifcakova L."/>
            <person name="Wipf D."/>
            <person name="Zambonelli A."/>
            <person name="Paolocci F."/>
            <person name="Nowrousian M."/>
            <person name="Ottonello S."/>
            <person name="Baldrian P."/>
            <person name="Spatafora J.W."/>
            <person name="Henrissat B."/>
            <person name="Nagy L.G."/>
            <person name="Aury J.M."/>
            <person name="Wincker P."/>
            <person name="Grigoriev I.V."/>
            <person name="Bonfante P."/>
            <person name="Martin F.M."/>
        </authorList>
    </citation>
    <scope>NUCLEOTIDE SEQUENCE [LARGE SCALE GENOMIC DNA]</scope>
    <source>
        <strain evidence="1 2">RN42</strain>
    </source>
</reference>